<feature type="compositionally biased region" description="Basic and acidic residues" evidence="1">
    <location>
        <begin position="93"/>
        <end position="111"/>
    </location>
</feature>
<sequence length="151" mass="17192">MQSKSIPTIDKFDGVHQHYSHWRASGKLLIIQCKHIDGSPNSNIIDLIRSATEEEKTFYIKAIQQNQEATEFKCELLFILDGDSSVTTGNQQSKDKEKSSMLEDEQSRQMDTKLVTPPPAKRSLFQTPDTPLPTNKKTEIDTNKNKNKKEV</sequence>
<feature type="compositionally biased region" description="Polar residues" evidence="1">
    <location>
        <begin position="124"/>
        <end position="135"/>
    </location>
</feature>
<proteinExistence type="predicted"/>
<organism evidence="2 3">
    <name type="scientific">Forsythia ovata</name>
    <dbReference type="NCBI Taxonomy" id="205694"/>
    <lineage>
        <taxon>Eukaryota</taxon>
        <taxon>Viridiplantae</taxon>
        <taxon>Streptophyta</taxon>
        <taxon>Embryophyta</taxon>
        <taxon>Tracheophyta</taxon>
        <taxon>Spermatophyta</taxon>
        <taxon>Magnoliopsida</taxon>
        <taxon>eudicotyledons</taxon>
        <taxon>Gunneridae</taxon>
        <taxon>Pentapetalae</taxon>
        <taxon>asterids</taxon>
        <taxon>lamiids</taxon>
        <taxon>Lamiales</taxon>
        <taxon>Oleaceae</taxon>
        <taxon>Forsythieae</taxon>
        <taxon>Forsythia</taxon>
    </lineage>
</organism>
<feature type="region of interest" description="Disordered" evidence="1">
    <location>
        <begin position="84"/>
        <end position="151"/>
    </location>
</feature>
<keyword evidence="3" id="KW-1185">Reference proteome</keyword>
<dbReference type="Proteomes" id="UP001604277">
    <property type="component" value="Unassembled WGS sequence"/>
</dbReference>
<evidence type="ECO:0000256" key="1">
    <source>
        <dbReference type="SAM" id="MobiDB-lite"/>
    </source>
</evidence>
<evidence type="ECO:0000313" key="3">
    <source>
        <dbReference type="Proteomes" id="UP001604277"/>
    </source>
</evidence>
<dbReference type="AlphaFoldDB" id="A0ABD1WXU8"/>
<comment type="caution">
    <text evidence="2">The sequence shown here is derived from an EMBL/GenBank/DDBJ whole genome shotgun (WGS) entry which is preliminary data.</text>
</comment>
<reference evidence="3" key="1">
    <citation type="submission" date="2024-07" db="EMBL/GenBank/DDBJ databases">
        <title>Two chromosome-level genome assemblies of Korean endemic species Abeliophyllum distichum and Forsythia ovata (Oleaceae).</title>
        <authorList>
            <person name="Jang H."/>
        </authorList>
    </citation>
    <scope>NUCLEOTIDE SEQUENCE [LARGE SCALE GENOMIC DNA]</scope>
</reference>
<name>A0ABD1WXU8_9LAMI</name>
<gene>
    <name evidence="2" type="ORF">Fot_06704</name>
</gene>
<dbReference type="EMBL" id="JBFOLJ010000002">
    <property type="protein sequence ID" value="KAL2553085.1"/>
    <property type="molecule type" value="Genomic_DNA"/>
</dbReference>
<evidence type="ECO:0000313" key="2">
    <source>
        <dbReference type="EMBL" id="KAL2553085.1"/>
    </source>
</evidence>
<accession>A0ABD1WXU8</accession>
<protein>
    <submittedName>
        <fullName evidence="2">Uncharacterized protein</fullName>
    </submittedName>
</protein>
<feature type="compositionally biased region" description="Basic and acidic residues" evidence="1">
    <location>
        <begin position="136"/>
        <end position="151"/>
    </location>
</feature>